<dbReference type="OrthoDB" id="543231at2759"/>
<feature type="compositionally biased region" description="Gly residues" evidence="1">
    <location>
        <begin position="432"/>
        <end position="444"/>
    </location>
</feature>
<evidence type="ECO:0000313" key="2">
    <source>
        <dbReference type="EMBL" id="KAG2486114.1"/>
    </source>
</evidence>
<dbReference type="AlphaFoldDB" id="A0A836BSR7"/>
<feature type="region of interest" description="Disordered" evidence="1">
    <location>
        <begin position="327"/>
        <end position="402"/>
    </location>
</feature>
<accession>A0A836BSR7</accession>
<feature type="compositionally biased region" description="Low complexity" evidence="1">
    <location>
        <begin position="387"/>
        <end position="399"/>
    </location>
</feature>
<keyword evidence="3" id="KW-1185">Reference proteome</keyword>
<comment type="caution">
    <text evidence="2">The sequence shown here is derived from an EMBL/GenBank/DDBJ whole genome shotgun (WGS) entry which is preliminary data.</text>
</comment>
<feature type="region of interest" description="Disordered" evidence="1">
    <location>
        <begin position="431"/>
        <end position="454"/>
    </location>
</feature>
<sequence>MSLVRSALSAPATLDIAAYDAIHPRLGDAVRERTSGEGCGGWYEAYDQAHAAVRSGRDPHPRYAVYLSEQSGLADRLTCSLSVILYALLSNRAYEYVWYGNHVLWESMQSPYIDWRAPPRNLTYGRIVRDGTGGQVLPVVTENHFWAKPNRSELTMPFYLHPADEEARELMRRVFAGSDMVSGGALYDVVMWESNSGMLRWMTANPWLSARLQALNLSLPNAVRCLFNFAYVPSPAALAPWRGSPILDKLLDPAALIIGIQIRVGDRSFNASTDNTTAVLAIAANYFACAQQLAEQARASPGFESWPTKRWGPISRLQDSIRAFTTEQQPHHTPQLHPHQHQHHMQRGSSSGGHHTSGSGWGRPGRGGGGGGGGASHRSRRRRDRGSALASEEAAALRGGWRRRAVEEAGAAGAEAPGVGGSAVAEARLVGQGQGQRSVGGGGRSMAQAQPGNTTAAGSAAAAGATAGVGEPALGLGVAAGATATATTTPTAAAAGAREVYFFLVTDSAALRKAAQQAFGGGGRLLLAEDIILDHVQDQSHHGQAGLHAAASELWLFGQAHIHVVTVKSAYGRLGALAGARTPRVYGVGFHAPRECWLDRPDPVSQMVHWSVGMRRRRAAERRST</sequence>
<evidence type="ECO:0000313" key="3">
    <source>
        <dbReference type="Proteomes" id="UP000612055"/>
    </source>
</evidence>
<feature type="compositionally biased region" description="Gly residues" evidence="1">
    <location>
        <begin position="359"/>
        <end position="375"/>
    </location>
</feature>
<name>A0A836BSR7_9CHLO</name>
<reference evidence="2" key="1">
    <citation type="journal article" date="2020" name="bioRxiv">
        <title>Comparative genomics of Chlamydomonas.</title>
        <authorList>
            <person name="Craig R.J."/>
            <person name="Hasan A.R."/>
            <person name="Ness R.W."/>
            <person name="Keightley P.D."/>
        </authorList>
    </citation>
    <scope>NUCLEOTIDE SEQUENCE</scope>
    <source>
        <strain evidence="2">CCAP 11/70</strain>
    </source>
</reference>
<proteinExistence type="predicted"/>
<evidence type="ECO:0000256" key="1">
    <source>
        <dbReference type="SAM" id="MobiDB-lite"/>
    </source>
</evidence>
<dbReference type="Proteomes" id="UP000612055">
    <property type="component" value="Unassembled WGS sequence"/>
</dbReference>
<organism evidence="2 3">
    <name type="scientific">Edaphochlamys debaryana</name>
    <dbReference type="NCBI Taxonomy" id="47281"/>
    <lineage>
        <taxon>Eukaryota</taxon>
        <taxon>Viridiplantae</taxon>
        <taxon>Chlorophyta</taxon>
        <taxon>core chlorophytes</taxon>
        <taxon>Chlorophyceae</taxon>
        <taxon>CS clade</taxon>
        <taxon>Chlamydomonadales</taxon>
        <taxon>Chlamydomonadales incertae sedis</taxon>
        <taxon>Edaphochlamys</taxon>
    </lineage>
</organism>
<protein>
    <submittedName>
        <fullName evidence="2">Uncharacterized protein</fullName>
    </submittedName>
</protein>
<feature type="compositionally biased region" description="Low complexity" evidence="1">
    <location>
        <begin position="348"/>
        <end position="358"/>
    </location>
</feature>
<dbReference type="EMBL" id="JAEHOE010000117">
    <property type="protein sequence ID" value="KAG2486114.1"/>
    <property type="molecule type" value="Genomic_DNA"/>
</dbReference>
<gene>
    <name evidence="2" type="ORF">HYH03_015209</name>
</gene>